<comment type="caution">
    <text evidence="5">The sequence shown here is derived from an EMBL/GenBank/DDBJ whole genome shotgun (WGS) entry which is preliminary data.</text>
</comment>
<keyword evidence="1" id="KW-0677">Repeat</keyword>
<evidence type="ECO:0000256" key="3">
    <source>
        <dbReference type="PROSITE-ProRule" id="PRU00339"/>
    </source>
</evidence>
<dbReference type="AlphaFoldDB" id="A0A9X0U5A9"/>
<protein>
    <submittedName>
        <fullName evidence="5">Tetratricopeptide (TPR) repeat protein</fullName>
    </submittedName>
</protein>
<dbReference type="Proteomes" id="UP000535182">
    <property type="component" value="Unassembled WGS sequence"/>
</dbReference>
<proteinExistence type="predicted"/>
<reference evidence="5 6" key="1">
    <citation type="submission" date="2020-08" db="EMBL/GenBank/DDBJ databases">
        <title>Genomic Encyclopedia of Type Strains, Phase IV (KMG-V): Genome sequencing to study the core and pangenomes of soil and plant-associated prokaryotes.</title>
        <authorList>
            <person name="Whitman W."/>
        </authorList>
    </citation>
    <scope>NUCLEOTIDE SEQUENCE [LARGE SCALE GENOMIC DNA]</scope>
    <source>
        <strain evidence="5 6">X5P2</strain>
    </source>
</reference>
<name>A0A9X0U5A9_9BACT</name>
<keyword evidence="4" id="KW-0732">Signal</keyword>
<feature type="chain" id="PRO_5040876748" evidence="4">
    <location>
        <begin position="27"/>
        <end position="491"/>
    </location>
</feature>
<dbReference type="InterPro" id="IPR051012">
    <property type="entry name" value="CellSynth/LPSAsmb/PSIAsmb"/>
</dbReference>
<dbReference type="Gene3D" id="1.25.40.10">
    <property type="entry name" value="Tetratricopeptide repeat domain"/>
    <property type="match status" value="2"/>
</dbReference>
<accession>A0A9X0U5A9</accession>
<organism evidence="5 6">
    <name type="scientific">Tunturiibacter gelidiferens</name>
    <dbReference type="NCBI Taxonomy" id="3069689"/>
    <lineage>
        <taxon>Bacteria</taxon>
        <taxon>Pseudomonadati</taxon>
        <taxon>Acidobacteriota</taxon>
        <taxon>Terriglobia</taxon>
        <taxon>Terriglobales</taxon>
        <taxon>Acidobacteriaceae</taxon>
        <taxon>Tunturiibacter</taxon>
    </lineage>
</organism>
<dbReference type="SMART" id="SM00028">
    <property type="entry name" value="TPR"/>
    <property type="match status" value="6"/>
</dbReference>
<dbReference type="PROSITE" id="PS50005">
    <property type="entry name" value="TPR"/>
    <property type="match status" value="1"/>
</dbReference>
<feature type="repeat" description="TPR" evidence="3">
    <location>
        <begin position="298"/>
        <end position="331"/>
    </location>
</feature>
<dbReference type="PANTHER" id="PTHR45586:SF1">
    <property type="entry name" value="LIPOPOLYSACCHARIDE ASSEMBLY PROTEIN B"/>
    <property type="match status" value="1"/>
</dbReference>
<evidence type="ECO:0000256" key="1">
    <source>
        <dbReference type="ARBA" id="ARBA00022737"/>
    </source>
</evidence>
<feature type="signal peptide" evidence="4">
    <location>
        <begin position="1"/>
        <end position="26"/>
    </location>
</feature>
<dbReference type="InterPro" id="IPR011990">
    <property type="entry name" value="TPR-like_helical_dom_sf"/>
</dbReference>
<evidence type="ECO:0000313" key="6">
    <source>
        <dbReference type="Proteomes" id="UP000535182"/>
    </source>
</evidence>
<evidence type="ECO:0000256" key="2">
    <source>
        <dbReference type="ARBA" id="ARBA00022803"/>
    </source>
</evidence>
<dbReference type="RefSeq" id="WP_183979612.1">
    <property type="nucleotide sequence ID" value="NZ_JACHEB010000009.1"/>
</dbReference>
<evidence type="ECO:0000256" key="4">
    <source>
        <dbReference type="SAM" id="SignalP"/>
    </source>
</evidence>
<dbReference type="Pfam" id="PF13432">
    <property type="entry name" value="TPR_16"/>
    <property type="match status" value="1"/>
</dbReference>
<dbReference type="EMBL" id="JACHEB010000009">
    <property type="protein sequence ID" value="MBB5330309.1"/>
    <property type="molecule type" value="Genomic_DNA"/>
</dbReference>
<evidence type="ECO:0000313" key="5">
    <source>
        <dbReference type="EMBL" id="MBB5330309.1"/>
    </source>
</evidence>
<keyword evidence="6" id="KW-1185">Reference proteome</keyword>
<keyword evidence="2 3" id="KW-0802">TPR repeat</keyword>
<dbReference type="SUPFAM" id="SSF48452">
    <property type="entry name" value="TPR-like"/>
    <property type="match status" value="2"/>
</dbReference>
<dbReference type="PANTHER" id="PTHR45586">
    <property type="entry name" value="TPR REPEAT-CONTAINING PROTEIN PA4667"/>
    <property type="match status" value="1"/>
</dbReference>
<gene>
    <name evidence="5" type="ORF">HDF14_003942</name>
</gene>
<dbReference type="InterPro" id="IPR019734">
    <property type="entry name" value="TPR_rpt"/>
</dbReference>
<sequence>MSPIASFLCGATAVVLLLLFDIPAEAQSSAPSVNTLVQELRKGDNEQALSIAEKLLATAPEDCRVLSLEAVAFAGLNRQTDALGAFKKATTQCPDYLPALEGAAQIEYAAKSDEAVPTLGRILSIQPANVTAQAMLASALRVRDRCPDALSHYEASSSLLPSRPDLLQGYASCLAQVGDFKSALIRYLDLLQANPTDITRYDVALLQWKTGASQAALETLSSLLAAGRFEPAFGLAAHISEELGDTPRAVSLLRTAIQLAPDKIDNYLDFSNIAFNHKSFQVGIDMLNVGLQRSPSAAPLYLARGVMEVQLTKNDAAVSDFEQAHRLDPKLSFAVDAMGIMNSQQHNNAASLALFQSQAKVHPDDPLLQYLLAEQLSQSATDDNDTQLQAAVAAAEHATKLDPGYELAHDLLATLYLRAKQPELAIKEAEIALATDPNDEGALFQELKAKRRSGDTASIQELTERLKAARIENAKKQQITARYQLQDDVGR</sequence>